<evidence type="ECO:0000313" key="2">
    <source>
        <dbReference type="EMBL" id="KAI3955515.1"/>
    </source>
</evidence>
<feature type="transmembrane region" description="Helical" evidence="1">
    <location>
        <begin position="20"/>
        <end position="42"/>
    </location>
</feature>
<keyword evidence="1" id="KW-0472">Membrane</keyword>
<dbReference type="PANTHER" id="PTHR33237">
    <property type="entry name" value="F2P16.13 PROTEIN-RELATED"/>
    <property type="match status" value="1"/>
</dbReference>
<dbReference type="PANTHER" id="PTHR33237:SF50">
    <property type="entry name" value="TRANSMEMBRANE PROTEIN"/>
    <property type="match status" value="1"/>
</dbReference>
<organism evidence="2 3">
    <name type="scientific">Papaver atlanticum</name>
    <dbReference type="NCBI Taxonomy" id="357466"/>
    <lineage>
        <taxon>Eukaryota</taxon>
        <taxon>Viridiplantae</taxon>
        <taxon>Streptophyta</taxon>
        <taxon>Embryophyta</taxon>
        <taxon>Tracheophyta</taxon>
        <taxon>Spermatophyta</taxon>
        <taxon>Magnoliopsida</taxon>
        <taxon>Ranunculales</taxon>
        <taxon>Papaveraceae</taxon>
        <taxon>Papaveroideae</taxon>
        <taxon>Papaver</taxon>
    </lineage>
</organism>
<proteinExistence type="predicted"/>
<accession>A0AAD4TGM0</accession>
<evidence type="ECO:0000313" key="3">
    <source>
        <dbReference type="Proteomes" id="UP001202328"/>
    </source>
</evidence>
<keyword evidence="1" id="KW-0812">Transmembrane</keyword>
<reference evidence="2" key="1">
    <citation type="submission" date="2022-04" db="EMBL/GenBank/DDBJ databases">
        <title>A functionally conserved STORR gene fusion in Papaver species that diverged 16.8 million years ago.</title>
        <authorList>
            <person name="Catania T."/>
        </authorList>
    </citation>
    <scope>NUCLEOTIDE SEQUENCE</scope>
    <source>
        <strain evidence="2">S-188037</strain>
    </source>
</reference>
<dbReference type="EMBL" id="JAJJMB010001750">
    <property type="protein sequence ID" value="KAI3955515.1"/>
    <property type="molecule type" value="Genomic_DNA"/>
</dbReference>
<evidence type="ECO:0000256" key="1">
    <source>
        <dbReference type="SAM" id="Phobius"/>
    </source>
</evidence>
<sequence>MVRQLTLNSNHHHGGCFHTVNVFCSVPLAFALFVSATVLVALCAKHTIRRRQVATETLGCSPNDSKLTTNSSSMISPRRFFASVSNKAFPFIYKKKSCDQYEIVRDDEGSLGDGGLWQRGILMGEKCQPPDFSGVIYYDVYGRRVSEIPRSPRASPFPSSFSFPVAKDGSF</sequence>
<gene>
    <name evidence="2" type="ORF">MKW98_028460</name>
</gene>
<evidence type="ECO:0008006" key="4">
    <source>
        <dbReference type="Google" id="ProtNLM"/>
    </source>
</evidence>
<dbReference type="AlphaFoldDB" id="A0AAD4TGM0"/>
<keyword evidence="3" id="KW-1185">Reference proteome</keyword>
<name>A0AAD4TGM0_9MAGN</name>
<dbReference type="Proteomes" id="UP001202328">
    <property type="component" value="Unassembled WGS sequence"/>
</dbReference>
<protein>
    <recommendedName>
        <fullName evidence="4">Transmembrane protein</fullName>
    </recommendedName>
</protein>
<comment type="caution">
    <text evidence="2">The sequence shown here is derived from an EMBL/GenBank/DDBJ whole genome shotgun (WGS) entry which is preliminary data.</text>
</comment>
<keyword evidence="1" id="KW-1133">Transmembrane helix</keyword>